<feature type="transmembrane region" description="Helical" evidence="1">
    <location>
        <begin position="205"/>
        <end position="222"/>
    </location>
</feature>
<feature type="transmembrane region" description="Helical" evidence="1">
    <location>
        <begin position="110"/>
        <end position="132"/>
    </location>
</feature>
<gene>
    <name evidence="2" type="ORF">SPDO_12020</name>
</gene>
<dbReference type="Proteomes" id="UP000197290">
    <property type="component" value="Unassembled WGS sequence"/>
</dbReference>
<proteinExistence type="predicted"/>
<feature type="transmembrane region" description="Helical" evidence="1">
    <location>
        <begin position="16"/>
        <end position="33"/>
    </location>
</feature>
<accession>A0A245ZN74</accession>
<protein>
    <recommendedName>
        <fullName evidence="4">AcrB/AcrD/AcrF family protein</fullName>
    </recommendedName>
</protein>
<evidence type="ECO:0000313" key="2">
    <source>
        <dbReference type="EMBL" id="OWK31195.1"/>
    </source>
</evidence>
<feature type="transmembrane region" description="Helical" evidence="1">
    <location>
        <begin position="398"/>
        <end position="418"/>
    </location>
</feature>
<feature type="transmembrane region" description="Helical" evidence="1">
    <location>
        <begin position="345"/>
        <end position="366"/>
    </location>
</feature>
<feature type="transmembrane region" description="Helical" evidence="1">
    <location>
        <begin position="289"/>
        <end position="309"/>
    </location>
</feature>
<evidence type="ECO:0000313" key="3">
    <source>
        <dbReference type="Proteomes" id="UP000197290"/>
    </source>
</evidence>
<dbReference type="OrthoDB" id="1082056at2"/>
<dbReference type="EMBL" id="NBBI01000002">
    <property type="protein sequence ID" value="OWK31195.1"/>
    <property type="molecule type" value="Genomic_DNA"/>
</dbReference>
<name>A0A245ZN74_9SPHN</name>
<comment type="caution">
    <text evidence="2">The sequence shown here is derived from an EMBL/GenBank/DDBJ whole genome shotgun (WGS) entry which is preliminary data.</text>
</comment>
<feature type="transmembrane region" description="Helical" evidence="1">
    <location>
        <begin position="372"/>
        <end position="391"/>
    </location>
</feature>
<feature type="transmembrane region" description="Helical" evidence="1">
    <location>
        <begin position="424"/>
        <end position="447"/>
    </location>
</feature>
<reference evidence="2 3" key="1">
    <citation type="submission" date="2017-03" db="EMBL/GenBank/DDBJ databases">
        <title>Genome sequence of Sphingomonas dokdonensis DSM 21029.</title>
        <authorList>
            <person name="Poehlein A."/>
            <person name="Wuebbeler J.H."/>
            <person name="Steinbuechel A."/>
            <person name="Daniel R."/>
        </authorList>
    </citation>
    <scope>NUCLEOTIDE SEQUENCE [LARGE SCALE GENOMIC DNA]</scope>
    <source>
        <strain evidence="2 3">DSM 21029</strain>
    </source>
</reference>
<feature type="transmembrane region" description="Helical" evidence="1">
    <location>
        <begin position="138"/>
        <end position="158"/>
    </location>
</feature>
<keyword evidence="1" id="KW-0472">Membrane</keyword>
<evidence type="ECO:0008006" key="4">
    <source>
        <dbReference type="Google" id="ProtNLM"/>
    </source>
</evidence>
<sequence>MNDQLQSLGRDLDRHWIKLTTIAWVVITIFYVWQRWAAIHWLSLGDTDDNMRLMQVRALLDGQGWYDLRNYRLNPPQGFNIHWSRIVDLPIAGLILLLRPFVGVAEAEKLACGIAPLLPLGVVLVALGATVRRLVAPLAWPLAIVFMLSSTNALLMFMPDRIDHHGWQLAMLSVTVAGLCDPKQARGGALVGLASATSLAIGLEMLPYCVMAGAIIALRWVWDADDRARLMSYALTLGGGCAAGYVVFASEANRVMRCDALTPIWLSVFVAAGAGLALLALLSPADRKVRLVLAAIVGGAIAGAFATLFPQCLSRPEQVSDELYYSWLSNVREAKPIYRHPFRTGFPLAALPVMGIIGAGIATWRARGTARLVGWACVSLFASFSAAMLLWQVRAGPAAQMMAIPGVTALAALLLPWLLAQRSIFVRVFAGAAVFALISGSFASLMLRTLPIDQPAPYVQRVNRATGRCLTVPALEPLNQMPRTTIFTFVDLGPRLITLTHHDAIAGPYHRNGEAILDVHHAFKGSPEQARAIMLKHGATLMLVCPNMAESTVYRDKAPGGFYDRLAHGETFDWLTPLPLPKGSPLRLFRIKGGQR</sequence>
<feature type="transmembrane region" description="Helical" evidence="1">
    <location>
        <begin position="228"/>
        <end position="248"/>
    </location>
</feature>
<keyword evidence="3" id="KW-1185">Reference proteome</keyword>
<dbReference type="AlphaFoldDB" id="A0A245ZN74"/>
<evidence type="ECO:0000256" key="1">
    <source>
        <dbReference type="SAM" id="Phobius"/>
    </source>
</evidence>
<keyword evidence="1" id="KW-1133">Transmembrane helix</keyword>
<keyword evidence="1" id="KW-0812">Transmembrane</keyword>
<organism evidence="2 3">
    <name type="scientific">Sphingomonas dokdonensis</name>
    <dbReference type="NCBI Taxonomy" id="344880"/>
    <lineage>
        <taxon>Bacteria</taxon>
        <taxon>Pseudomonadati</taxon>
        <taxon>Pseudomonadota</taxon>
        <taxon>Alphaproteobacteria</taxon>
        <taxon>Sphingomonadales</taxon>
        <taxon>Sphingomonadaceae</taxon>
        <taxon>Sphingomonas</taxon>
    </lineage>
</organism>
<dbReference type="RefSeq" id="WP_088366565.1">
    <property type="nucleotide sequence ID" value="NZ_NBBI01000002.1"/>
</dbReference>
<feature type="transmembrane region" description="Helical" evidence="1">
    <location>
        <begin position="260"/>
        <end position="283"/>
    </location>
</feature>